<dbReference type="InterPro" id="IPR028053">
    <property type="entry name" value="Membr_insert_YidC_N"/>
</dbReference>
<evidence type="ECO:0000256" key="15">
    <source>
        <dbReference type="SAM" id="SignalP"/>
    </source>
</evidence>
<dbReference type="HAMAP" id="MF_01810">
    <property type="entry name" value="YidC_type1"/>
    <property type="match status" value="1"/>
</dbReference>
<evidence type="ECO:0000256" key="3">
    <source>
        <dbReference type="ARBA" id="ARBA00015325"/>
    </source>
</evidence>
<dbReference type="CDD" id="cd19961">
    <property type="entry name" value="EcYidC-like_peri"/>
    <property type="match status" value="1"/>
</dbReference>
<feature type="transmembrane region" description="Helical" evidence="13">
    <location>
        <begin position="709"/>
        <end position="734"/>
    </location>
</feature>
<dbReference type="Pfam" id="PF13180">
    <property type="entry name" value="PDZ_2"/>
    <property type="match status" value="1"/>
</dbReference>
<feature type="chain" id="PRO_5024390322" description="Membrane protein insertase YidC" evidence="15">
    <location>
        <begin position="27"/>
        <end position="811"/>
    </location>
</feature>
<dbReference type="GO" id="GO:0032977">
    <property type="term" value="F:membrane insertase activity"/>
    <property type="evidence" value="ECO:0007669"/>
    <property type="project" value="InterPro"/>
</dbReference>
<dbReference type="InterPro" id="IPR001708">
    <property type="entry name" value="YidC/ALB3/OXA1/COX18"/>
</dbReference>
<evidence type="ECO:0000256" key="5">
    <source>
        <dbReference type="ARBA" id="ARBA00022475"/>
    </source>
</evidence>
<evidence type="ECO:0000256" key="7">
    <source>
        <dbReference type="ARBA" id="ARBA00022927"/>
    </source>
</evidence>
<feature type="compositionally biased region" description="Basic residues" evidence="14">
    <location>
        <begin position="800"/>
        <end position="811"/>
    </location>
</feature>
<comment type="subcellular location">
    <subcellularLocation>
        <location evidence="1">Cell inner membrane</location>
        <topology evidence="1">Multi-pass membrane protein</topology>
    </subcellularLocation>
    <subcellularLocation>
        <location evidence="13">Cell membrane</location>
        <topology evidence="13">Multi-pass membrane protein</topology>
    </subcellularLocation>
</comment>
<evidence type="ECO:0000256" key="12">
    <source>
        <dbReference type="ARBA" id="ARBA00033342"/>
    </source>
</evidence>
<dbReference type="PANTHER" id="PTHR12428">
    <property type="entry name" value="OXA1"/>
    <property type="match status" value="1"/>
</dbReference>
<dbReference type="RefSeq" id="WP_150075236.1">
    <property type="nucleotide sequence ID" value="NZ_VWOX01000002.1"/>
</dbReference>
<evidence type="ECO:0000256" key="1">
    <source>
        <dbReference type="ARBA" id="ARBA00004429"/>
    </source>
</evidence>
<evidence type="ECO:0000256" key="11">
    <source>
        <dbReference type="ARBA" id="ARBA00033245"/>
    </source>
</evidence>
<dbReference type="AlphaFoldDB" id="A0A5M6DJ43"/>
<dbReference type="NCBIfam" id="TIGR03592">
    <property type="entry name" value="yidC_oxa1_cterm"/>
    <property type="match status" value="1"/>
</dbReference>
<dbReference type="PRINTS" id="PR01900">
    <property type="entry name" value="YIDCPROTEIN"/>
</dbReference>
<dbReference type="Pfam" id="PF14849">
    <property type="entry name" value="YidC_periplas"/>
    <property type="match status" value="1"/>
</dbReference>
<keyword evidence="4 13" id="KW-0813">Transport</keyword>
<dbReference type="Proteomes" id="UP000324479">
    <property type="component" value="Unassembled WGS sequence"/>
</dbReference>
<keyword evidence="18" id="KW-1185">Reference proteome</keyword>
<evidence type="ECO:0000256" key="13">
    <source>
        <dbReference type="HAMAP-Rule" id="MF_01810"/>
    </source>
</evidence>
<evidence type="ECO:0000256" key="2">
    <source>
        <dbReference type="ARBA" id="ARBA00010527"/>
    </source>
</evidence>
<keyword evidence="15" id="KW-0732">Signal</keyword>
<feature type="transmembrane region" description="Helical" evidence="13">
    <location>
        <begin position="541"/>
        <end position="560"/>
    </location>
</feature>
<dbReference type="InterPro" id="IPR001478">
    <property type="entry name" value="PDZ"/>
</dbReference>
<organism evidence="17 18">
    <name type="scientific">Roseiconus nitratireducens</name>
    <dbReference type="NCBI Taxonomy" id="2605748"/>
    <lineage>
        <taxon>Bacteria</taxon>
        <taxon>Pseudomonadati</taxon>
        <taxon>Planctomycetota</taxon>
        <taxon>Planctomycetia</taxon>
        <taxon>Pirellulales</taxon>
        <taxon>Pirellulaceae</taxon>
        <taxon>Roseiconus</taxon>
    </lineage>
</organism>
<keyword evidence="10 13" id="KW-0143">Chaperone</keyword>
<comment type="similarity">
    <text evidence="2 13">Belongs to the OXA1/ALB3/YidC family. Type 1 subfamily.</text>
</comment>
<proteinExistence type="inferred from homology"/>
<evidence type="ECO:0000256" key="10">
    <source>
        <dbReference type="ARBA" id="ARBA00023186"/>
    </source>
</evidence>
<gene>
    <name evidence="13 17" type="primary">yidC</name>
    <name evidence="17" type="ORF">FYK55_04895</name>
</gene>
<reference evidence="17 18" key="1">
    <citation type="submission" date="2019-08" db="EMBL/GenBank/DDBJ databases">
        <authorList>
            <person name="Dhanesh K."/>
            <person name="Kumar G."/>
            <person name="Sasikala C."/>
            <person name="Venkata Ramana C."/>
        </authorList>
    </citation>
    <scope>NUCLEOTIDE SEQUENCE [LARGE SCALE GENOMIC DNA]</scope>
    <source>
        <strain evidence="17 18">JC645</strain>
    </source>
</reference>
<feature type="compositionally biased region" description="Basic and acidic residues" evidence="14">
    <location>
        <begin position="790"/>
        <end position="799"/>
    </location>
</feature>
<feature type="signal peptide" evidence="15">
    <location>
        <begin position="1"/>
        <end position="26"/>
    </location>
</feature>
<feature type="region of interest" description="Disordered" evidence="14">
    <location>
        <begin position="787"/>
        <end position="811"/>
    </location>
</feature>
<dbReference type="NCBIfam" id="TIGR03593">
    <property type="entry name" value="yidC_nterm"/>
    <property type="match status" value="1"/>
</dbReference>
<keyword evidence="5 13" id="KW-1003">Cell membrane</keyword>
<protein>
    <recommendedName>
        <fullName evidence="3 13">Membrane protein insertase YidC</fullName>
    </recommendedName>
    <alternativeName>
        <fullName evidence="12 13">Foldase YidC</fullName>
    </alternativeName>
    <alternativeName>
        <fullName evidence="11 13">Membrane integrase YidC</fullName>
    </alternativeName>
    <alternativeName>
        <fullName evidence="13">Membrane protein YidC</fullName>
    </alternativeName>
</protein>
<feature type="transmembrane region" description="Helical" evidence="13">
    <location>
        <begin position="606"/>
        <end position="627"/>
    </location>
</feature>
<accession>A0A5M6DJ43</accession>
<keyword evidence="6 13" id="KW-0812">Transmembrane</keyword>
<dbReference type="CDD" id="cd20070">
    <property type="entry name" value="5TM_YidC_Alb3"/>
    <property type="match status" value="1"/>
</dbReference>
<evidence type="ECO:0000256" key="4">
    <source>
        <dbReference type="ARBA" id="ARBA00022448"/>
    </source>
</evidence>
<evidence type="ECO:0000313" key="18">
    <source>
        <dbReference type="Proteomes" id="UP000324479"/>
    </source>
</evidence>
<dbReference type="InterPro" id="IPR038221">
    <property type="entry name" value="YidC_periplasmic_sf"/>
</dbReference>
<keyword evidence="9 13" id="KW-0472">Membrane</keyword>
<feature type="compositionally biased region" description="Acidic residues" evidence="14">
    <location>
        <begin position="53"/>
        <end position="65"/>
    </location>
</feature>
<evidence type="ECO:0000256" key="9">
    <source>
        <dbReference type="ARBA" id="ARBA00023136"/>
    </source>
</evidence>
<evidence type="ECO:0000256" key="14">
    <source>
        <dbReference type="SAM" id="MobiDB-lite"/>
    </source>
</evidence>
<evidence type="ECO:0000313" key="17">
    <source>
        <dbReference type="EMBL" id="KAA5546229.1"/>
    </source>
</evidence>
<dbReference type="GO" id="GO:0015031">
    <property type="term" value="P:protein transport"/>
    <property type="evidence" value="ECO:0007669"/>
    <property type="project" value="UniProtKB-KW"/>
</dbReference>
<keyword evidence="7 13" id="KW-0653">Protein transport</keyword>
<dbReference type="SMART" id="SM00228">
    <property type="entry name" value="PDZ"/>
    <property type="match status" value="1"/>
</dbReference>
<dbReference type="InterPro" id="IPR047196">
    <property type="entry name" value="YidC_ALB_C"/>
</dbReference>
<dbReference type="InterPro" id="IPR028055">
    <property type="entry name" value="YidC/Oxa/ALB_C"/>
</dbReference>
<dbReference type="GO" id="GO:0051205">
    <property type="term" value="P:protein insertion into membrane"/>
    <property type="evidence" value="ECO:0007669"/>
    <property type="project" value="TreeGrafter"/>
</dbReference>
<sequence>MDRRTYTFLVASAAFLFFYLSLRALVAPPQPAPVANQPAELEDDAPAQPEPPDGAEPESASENEDPANAVASTSGSTEWYTLGSMAPSDGYNMLITFRNRGAGIERIELTARDPNGRLSYRRIDTRSGYLGYFAGQLADNVDGVLVNVVGPGTPADLAVAKSGEVGLEVGDVILAVAGSPVTSESEINDALKETNPGQTVTVEVARGGAVDASASPLLFEAKLTEHPLDLVRLAEYGGDDQIKGNLSRLSCLMTLARAGRKSIDAASRWLPPVGDPAKQIWTANTQAEQSVANTIRFETTIGSDVMEKVGGQPVRLARTYRITPGTYLVDMDLELTNLGDAPQELAYRLEGPNGITAEGWWYSNKISPNLFEGAAARDVVYQTTSAGHELVSGMQLLKRAKKTPKDPDQGLFAEGGEAGTNELRYIGIDAQYFAVTYLPQEAEPYFQNIGRAAAELVADPEEVERHKERAVNVSFFVDSEVSDVPPGESLTQSLRLYAGPKEPELLEQYGLGNFIYYGWFSFFSRLLSGLLHFLQNIVGNYGVAIILLTVIVRGCMFPLSRNAAVNAQKMQELAPEMKKIAEKYKDDMEGRLKAQQALQKRVGFNPLAGCLPMFLQLPIFMGLYRALSVDIDLRQKPLVSANGWASNLAAPDQFLYWGDWWDYFTGRGSGWLGPYLNLLPIIVVVLFITQQKMFMPPATDEQTAMTQKVMTVMTLFMGLFFFRVPAGLCIYFIASSLWGIGERTLVKKTLPSGKHFDLSDDVIDAKATRKAGGGEKLTLTERLLQQVNQKEPEQPADRPNKRKRPPSKKKR</sequence>
<dbReference type="PROSITE" id="PS50106">
    <property type="entry name" value="PDZ"/>
    <property type="match status" value="1"/>
</dbReference>
<keyword evidence="8 13" id="KW-1133">Transmembrane helix</keyword>
<feature type="domain" description="PDZ" evidence="16">
    <location>
        <begin position="117"/>
        <end position="206"/>
    </location>
</feature>
<dbReference type="InterPro" id="IPR036034">
    <property type="entry name" value="PDZ_sf"/>
</dbReference>
<dbReference type="Gene3D" id="2.30.42.10">
    <property type="match status" value="1"/>
</dbReference>
<comment type="caution">
    <text evidence="17">The sequence shown here is derived from an EMBL/GenBank/DDBJ whole genome shotgun (WGS) entry which is preliminary data.</text>
</comment>
<dbReference type="EMBL" id="VWOX01000002">
    <property type="protein sequence ID" value="KAA5546229.1"/>
    <property type="molecule type" value="Genomic_DNA"/>
</dbReference>
<comment type="function">
    <text evidence="13">Required for the insertion and/or proper folding and/or complex formation of integral membrane proteins into the membrane. Involved in integration of membrane proteins that insert both dependently and independently of the Sec translocase complex, as well as at least some lipoproteins. Aids folding of multispanning membrane proteins.</text>
</comment>
<dbReference type="Gene3D" id="2.70.98.90">
    <property type="match status" value="1"/>
</dbReference>
<dbReference type="GO" id="GO:0005886">
    <property type="term" value="C:plasma membrane"/>
    <property type="evidence" value="ECO:0007669"/>
    <property type="project" value="UniProtKB-SubCell"/>
</dbReference>
<dbReference type="InterPro" id="IPR019998">
    <property type="entry name" value="Membr_insert_YidC"/>
</dbReference>
<feature type="region of interest" description="Disordered" evidence="14">
    <location>
        <begin position="33"/>
        <end position="74"/>
    </location>
</feature>
<dbReference type="SUPFAM" id="SSF50156">
    <property type="entry name" value="PDZ domain-like"/>
    <property type="match status" value="1"/>
</dbReference>
<name>A0A5M6DJ43_9BACT</name>
<dbReference type="CDD" id="cd06779">
    <property type="entry name" value="cpPDZ_Deg_HtrA-like"/>
    <property type="match status" value="1"/>
</dbReference>
<evidence type="ECO:0000256" key="6">
    <source>
        <dbReference type="ARBA" id="ARBA00022692"/>
    </source>
</evidence>
<evidence type="ECO:0000259" key="16">
    <source>
        <dbReference type="PROSITE" id="PS50106"/>
    </source>
</evidence>
<comment type="subunit">
    <text evidence="13">Interacts with the Sec translocase complex via SecD. Specifically interacts with transmembrane segments of nascent integral membrane proteins during membrane integration.</text>
</comment>
<dbReference type="Pfam" id="PF02096">
    <property type="entry name" value="60KD_IMP"/>
    <property type="match status" value="1"/>
</dbReference>
<dbReference type="PANTHER" id="PTHR12428:SF65">
    <property type="entry name" value="CYTOCHROME C OXIDASE ASSEMBLY PROTEIN COX18, MITOCHONDRIAL"/>
    <property type="match status" value="1"/>
</dbReference>
<evidence type="ECO:0000256" key="8">
    <source>
        <dbReference type="ARBA" id="ARBA00022989"/>
    </source>
</evidence>
<feature type="transmembrane region" description="Helical" evidence="13">
    <location>
        <begin position="671"/>
        <end position="689"/>
    </location>
</feature>